<accession>A0AA39Y5P6</accession>
<evidence type="ECO:0000313" key="3">
    <source>
        <dbReference type="EMBL" id="KAK0645357.1"/>
    </source>
</evidence>
<feature type="domain" description="Prion-inhibition and propagation HeLo" evidence="1">
    <location>
        <begin position="5"/>
        <end position="193"/>
    </location>
</feature>
<gene>
    <name evidence="3" type="primary">het-S_1</name>
    <name evidence="3" type="ORF">DIS24_g8005</name>
</gene>
<dbReference type="InterPro" id="IPR029498">
    <property type="entry name" value="HeLo_dom"/>
</dbReference>
<keyword evidence="4" id="KW-1185">Reference proteome</keyword>
<dbReference type="EMBL" id="JAUJDW010000054">
    <property type="protein sequence ID" value="KAK0645357.1"/>
    <property type="molecule type" value="Genomic_DNA"/>
</dbReference>
<dbReference type="InterPro" id="IPR031469">
    <property type="entry name" value="SesB_dom"/>
</dbReference>
<dbReference type="Pfam" id="PF14479">
    <property type="entry name" value="HeLo"/>
    <property type="match status" value="1"/>
</dbReference>
<dbReference type="InterPro" id="IPR038305">
    <property type="entry name" value="HeLo_sf"/>
</dbReference>
<dbReference type="PANTHER" id="PTHR37542:SF3">
    <property type="entry name" value="PRION-INHIBITION AND PROPAGATION HELO DOMAIN-CONTAINING PROTEIN"/>
    <property type="match status" value="1"/>
</dbReference>
<sequence length="252" mass="27879">MEAVGLGIGALGLAGLFNNAVDCFEFVQLGRDFGKDFGTSQLQLDNTRLRLTRWGEAVHVQENEGSLPPAELEQAKKTIGQILFLFAQAEGVSEDVKRKAGSATELAAYDPNSDMEDRLMPLHEHMRSIAQARQKKVGLRRKTKWALYGRGHFMALLENIRALLDDLEKMVPARRDAQRSLCEEEVSIMNGNVDLPLLESVAADQDPDLREAVKKVLDKKEERPPNVIFSGADNRGFQLGHNSGSISGFTFG</sequence>
<dbReference type="AlphaFoldDB" id="A0AA39Y5P6"/>
<evidence type="ECO:0000259" key="2">
    <source>
        <dbReference type="Pfam" id="PF17046"/>
    </source>
</evidence>
<evidence type="ECO:0000313" key="4">
    <source>
        <dbReference type="Proteomes" id="UP001175001"/>
    </source>
</evidence>
<organism evidence="3 4">
    <name type="scientific">Lasiodiplodia hormozganensis</name>
    <dbReference type="NCBI Taxonomy" id="869390"/>
    <lineage>
        <taxon>Eukaryota</taxon>
        <taxon>Fungi</taxon>
        <taxon>Dikarya</taxon>
        <taxon>Ascomycota</taxon>
        <taxon>Pezizomycotina</taxon>
        <taxon>Dothideomycetes</taxon>
        <taxon>Dothideomycetes incertae sedis</taxon>
        <taxon>Botryosphaeriales</taxon>
        <taxon>Botryosphaeriaceae</taxon>
        <taxon>Lasiodiplodia</taxon>
    </lineage>
</organism>
<comment type="caution">
    <text evidence="3">The sequence shown here is derived from an EMBL/GenBank/DDBJ whole genome shotgun (WGS) entry which is preliminary data.</text>
</comment>
<name>A0AA39Y5P6_9PEZI</name>
<reference evidence="3" key="1">
    <citation type="submission" date="2023-06" db="EMBL/GenBank/DDBJ databases">
        <title>Multi-omics analyses reveal the molecular pathogenesis toolkit of Lasiodiplodia hormozganensis, a cross-kingdom pathogen.</title>
        <authorList>
            <person name="Felix C."/>
            <person name="Meneses R."/>
            <person name="Goncalves M.F.M."/>
            <person name="Tilleman L."/>
            <person name="Duarte A.S."/>
            <person name="Jorrin-Novo J.V."/>
            <person name="Van De Peer Y."/>
            <person name="Deforce D."/>
            <person name="Van Nieuwerburgh F."/>
            <person name="Esteves A.C."/>
            <person name="Alves A."/>
        </authorList>
    </citation>
    <scope>NUCLEOTIDE SEQUENCE</scope>
    <source>
        <strain evidence="3">CBS 339.90</strain>
    </source>
</reference>
<protein>
    <submittedName>
        <fullName evidence="3">Heterokaryon incompatibility protein S</fullName>
    </submittedName>
</protein>
<evidence type="ECO:0000259" key="1">
    <source>
        <dbReference type="Pfam" id="PF14479"/>
    </source>
</evidence>
<dbReference type="Pfam" id="PF17046">
    <property type="entry name" value="Ses_B"/>
    <property type="match status" value="1"/>
</dbReference>
<feature type="domain" description="Fungal death-pathway protein SesB" evidence="2">
    <location>
        <begin position="226"/>
        <end position="248"/>
    </location>
</feature>
<dbReference type="Gene3D" id="1.20.120.1020">
    <property type="entry name" value="Prion-inhibition and propagation, HeLo domain"/>
    <property type="match status" value="1"/>
</dbReference>
<proteinExistence type="predicted"/>
<dbReference type="Proteomes" id="UP001175001">
    <property type="component" value="Unassembled WGS sequence"/>
</dbReference>
<dbReference type="PANTHER" id="PTHR37542">
    <property type="entry name" value="HELO DOMAIN-CONTAINING PROTEIN-RELATED"/>
    <property type="match status" value="1"/>
</dbReference>